<comment type="caution">
    <text evidence="4">The sequence shown here is derived from an EMBL/GenBank/DDBJ whole genome shotgun (WGS) entry which is preliminary data.</text>
</comment>
<accession>A0ABT7DPB0</accession>
<dbReference type="SMART" id="SM00922">
    <property type="entry name" value="MR_MLE"/>
    <property type="match status" value="1"/>
</dbReference>
<dbReference type="Gene3D" id="3.20.20.120">
    <property type="entry name" value="Enolase-like C-terminal domain"/>
    <property type="match status" value="1"/>
</dbReference>
<feature type="domain" description="Mandelate racemase/muconate lactonizing enzyme C-terminal" evidence="3">
    <location>
        <begin position="142"/>
        <end position="237"/>
    </location>
</feature>
<evidence type="ECO:0000259" key="3">
    <source>
        <dbReference type="SMART" id="SM00922"/>
    </source>
</evidence>
<dbReference type="EMBL" id="JASJEU010000022">
    <property type="protein sequence ID" value="MDJ1651379.1"/>
    <property type="molecule type" value="Genomic_DNA"/>
</dbReference>
<dbReference type="PANTHER" id="PTHR48080">
    <property type="entry name" value="D-GALACTONATE DEHYDRATASE-RELATED"/>
    <property type="match status" value="1"/>
</dbReference>
<dbReference type="SFLD" id="SFLDS00001">
    <property type="entry name" value="Enolase"/>
    <property type="match status" value="1"/>
</dbReference>
<evidence type="ECO:0000256" key="1">
    <source>
        <dbReference type="ARBA" id="ARBA00008031"/>
    </source>
</evidence>
<dbReference type="SUPFAM" id="SSF54826">
    <property type="entry name" value="Enolase N-terminal domain-like"/>
    <property type="match status" value="1"/>
</dbReference>
<comment type="similarity">
    <text evidence="1">Belongs to the mandelate racemase/muconate lactonizing enzyme family.</text>
</comment>
<dbReference type="CDD" id="cd03316">
    <property type="entry name" value="MR_like"/>
    <property type="match status" value="1"/>
</dbReference>
<name>A0ABT7DPB0_9ACTN</name>
<dbReference type="InterPro" id="IPR013341">
    <property type="entry name" value="Mandelate_racemase_N_dom"/>
</dbReference>
<dbReference type="InterPro" id="IPR034593">
    <property type="entry name" value="DgoD-like"/>
</dbReference>
<evidence type="ECO:0000313" key="5">
    <source>
        <dbReference type="Proteomes" id="UP001232750"/>
    </source>
</evidence>
<dbReference type="Pfam" id="PF02746">
    <property type="entry name" value="MR_MLE_N"/>
    <property type="match status" value="1"/>
</dbReference>
<dbReference type="PANTHER" id="PTHR48080:SF3">
    <property type="entry name" value="ENOLASE SUPERFAMILY MEMBER DDB_G0284701"/>
    <property type="match status" value="1"/>
</dbReference>
<dbReference type="InterPro" id="IPR029017">
    <property type="entry name" value="Enolase-like_N"/>
</dbReference>
<dbReference type="InterPro" id="IPR029065">
    <property type="entry name" value="Enolase_C-like"/>
</dbReference>
<proteinExistence type="inferred from homology"/>
<dbReference type="InterPro" id="IPR013342">
    <property type="entry name" value="Mandelate_racemase_C"/>
</dbReference>
<dbReference type="RefSeq" id="WP_283832726.1">
    <property type="nucleotide sequence ID" value="NZ_JASJEU010000022.1"/>
</dbReference>
<evidence type="ECO:0000256" key="2">
    <source>
        <dbReference type="ARBA" id="ARBA00022723"/>
    </source>
</evidence>
<dbReference type="SUPFAM" id="SSF51604">
    <property type="entry name" value="Enolase C-terminal domain-like"/>
    <property type="match status" value="1"/>
</dbReference>
<dbReference type="InterPro" id="IPR036849">
    <property type="entry name" value="Enolase-like_C_sf"/>
</dbReference>
<dbReference type="Proteomes" id="UP001232750">
    <property type="component" value="Unassembled WGS sequence"/>
</dbReference>
<gene>
    <name evidence="4" type="ORF">QNJ86_11250</name>
</gene>
<reference evidence="4 5" key="1">
    <citation type="submission" date="2023-05" db="EMBL/GenBank/DDBJ databases">
        <title>Gordonibacter KGMB12511T sp. nov., isolated from faeces of healthy Korean.</title>
        <authorList>
            <person name="Kim H.S."/>
            <person name="Kim J.-S."/>
            <person name="Suh M.K."/>
            <person name="Eom M.K."/>
            <person name="Do H.E."/>
            <person name="Lee J.-S."/>
        </authorList>
    </citation>
    <scope>NUCLEOTIDE SEQUENCE [LARGE SCALE GENOMIC DNA]</scope>
    <source>
        <strain evidence="4 5">KGMB12511</strain>
    </source>
</reference>
<sequence length="366" mass="40386">MNGIIESVTATPVRLPLERPVRWATGAMTCQAHVLVRVRTTEGAEGIAEAIPRENIYGETQVGMVHVINDLLAPLIVGLDVFDVEKIHEKMNFIKANLAAKGGIDVALWDLMGKLVGLPCYKLLGGYRESIAPSRILWLGETSAMLDQARELNERGYRAFKVKGGQDPDADIARVSALREAVTPDTRLYIDGNQSYGYFEAKKVYDALRGKLDYFEEPIAATNEKDRVRLAHAIDIPIAGDESNFTLYDIAHQLDLDALSVMMIKIPRSGFTYGRKIAALCEAYHRPIMIGSQSESSLGMTAIIHAGCGLKHITYACEFMDFDDPNAPSLINERIDMRDGRVYPPSAPGLGVTLNEDAVREFTVQD</sequence>
<keyword evidence="5" id="KW-1185">Reference proteome</keyword>
<keyword evidence="2" id="KW-0479">Metal-binding</keyword>
<dbReference type="Gene3D" id="3.30.390.10">
    <property type="entry name" value="Enolase-like, N-terminal domain"/>
    <property type="match status" value="1"/>
</dbReference>
<organism evidence="4 5">
    <name type="scientific">Gordonibacter faecis</name>
    <dbReference type="NCBI Taxonomy" id="3047475"/>
    <lineage>
        <taxon>Bacteria</taxon>
        <taxon>Bacillati</taxon>
        <taxon>Actinomycetota</taxon>
        <taxon>Coriobacteriia</taxon>
        <taxon>Eggerthellales</taxon>
        <taxon>Eggerthellaceae</taxon>
        <taxon>Gordonibacter</taxon>
    </lineage>
</organism>
<evidence type="ECO:0000313" key="4">
    <source>
        <dbReference type="EMBL" id="MDJ1651379.1"/>
    </source>
</evidence>
<protein>
    <submittedName>
        <fullName evidence="4">Mandelate racemase/muconate lactonizing enzyme family protein</fullName>
    </submittedName>
</protein>
<dbReference type="SFLD" id="SFLDG00180">
    <property type="entry name" value="muconate_cycloisomerase"/>
    <property type="match status" value="1"/>
</dbReference>
<dbReference type="Pfam" id="PF13378">
    <property type="entry name" value="MR_MLE_C"/>
    <property type="match status" value="1"/>
</dbReference>